<evidence type="ECO:0000256" key="2">
    <source>
        <dbReference type="ARBA" id="ARBA00023012"/>
    </source>
</evidence>
<dbReference type="Gene3D" id="6.10.250.690">
    <property type="match status" value="1"/>
</dbReference>
<dbReference type="Gene3D" id="1.10.10.10">
    <property type="entry name" value="Winged helix-like DNA-binding domain superfamily/Winged helix DNA-binding domain"/>
    <property type="match status" value="1"/>
</dbReference>
<dbReference type="FunFam" id="3.40.50.2300:FF:000001">
    <property type="entry name" value="DNA-binding response regulator PhoB"/>
    <property type="match status" value="1"/>
</dbReference>
<evidence type="ECO:0000259" key="8">
    <source>
        <dbReference type="PROSITE" id="PS50110"/>
    </source>
</evidence>
<dbReference type="PROSITE" id="PS51755">
    <property type="entry name" value="OMPR_PHOB"/>
    <property type="match status" value="1"/>
</dbReference>
<feature type="domain" description="Response regulatory" evidence="8">
    <location>
        <begin position="4"/>
        <end position="118"/>
    </location>
</feature>
<dbReference type="GO" id="GO:0000976">
    <property type="term" value="F:transcription cis-regulatory region binding"/>
    <property type="evidence" value="ECO:0007669"/>
    <property type="project" value="TreeGrafter"/>
</dbReference>
<reference evidence="10 11" key="1">
    <citation type="journal article" date="2009" name="Stand. Genomic Sci.">
        <title>Complete genome sequence of Rhodothermus marinus type strain (R-10).</title>
        <authorList>
            <person name="Nolan M."/>
            <person name="Tindall B.J."/>
            <person name="Pomrenke H."/>
            <person name="Lapidus A."/>
            <person name="Copeland A."/>
            <person name="Glavina Del Rio T."/>
            <person name="Lucas S."/>
            <person name="Chen F."/>
            <person name="Tice H."/>
            <person name="Cheng J.F."/>
            <person name="Saunders E."/>
            <person name="Han C."/>
            <person name="Bruce D."/>
            <person name="Goodwin L."/>
            <person name="Chain P."/>
            <person name="Pitluck S."/>
            <person name="Ovchinikova G."/>
            <person name="Pati A."/>
            <person name="Ivanova N."/>
            <person name="Mavromatis K."/>
            <person name="Chen A."/>
            <person name="Palaniappan K."/>
            <person name="Land M."/>
            <person name="Hauser L."/>
            <person name="Chang Y.J."/>
            <person name="Jeffries C.D."/>
            <person name="Brettin T."/>
            <person name="Goker M."/>
            <person name="Bristow J."/>
            <person name="Eisen J.A."/>
            <person name="Markowitz V."/>
            <person name="Hugenholtz P."/>
            <person name="Kyrpides N.C."/>
            <person name="Klenk H.P."/>
            <person name="Detter J.C."/>
        </authorList>
    </citation>
    <scope>NUCLEOTIDE SEQUENCE [LARGE SCALE GENOMIC DNA]</scope>
    <source>
        <strain evidence="11">ATCC 43812 / DSM 4252 / R-10</strain>
    </source>
</reference>
<dbReference type="RefSeq" id="WP_012843027.1">
    <property type="nucleotide sequence ID" value="NC_013501.1"/>
</dbReference>
<feature type="modified residue" description="4-aspartylphosphate" evidence="6">
    <location>
        <position position="53"/>
    </location>
</feature>
<dbReference type="KEGG" id="rmr:Rmar_0513"/>
<dbReference type="HOGENOM" id="CLU_000445_30_1_10"/>
<dbReference type="GO" id="GO:0000156">
    <property type="term" value="F:phosphorelay response regulator activity"/>
    <property type="evidence" value="ECO:0007669"/>
    <property type="project" value="TreeGrafter"/>
</dbReference>
<dbReference type="InterPro" id="IPR001789">
    <property type="entry name" value="Sig_transdc_resp-reg_receiver"/>
</dbReference>
<evidence type="ECO:0000313" key="10">
    <source>
        <dbReference type="EMBL" id="ACY47415.1"/>
    </source>
</evidence>
<dbReference type="EMBL" id="CP001807">
    <property type="protein sequence ID" value="ACY47415.1"/>
    <property type="molecule type" value="Genomic_DNA"/>
</dbReference>
<dbReference type="PROSITE" id="PS50110">
    <property type="entry name" value="RESPONSE_REGULATORY"/>
    <property type="match status" value="1"/>
</dbReference>
<dbReference type="Pfam" id="PF00072">
    <property type="entry name" value="Response_reg"/>
    <property type="match status" value="1"/>
</dbReference>
<dbReference type="SMART" id="SM00448">
    <property type="entry name" value="REC"/>
    <property type="match status" value="1"/>
</dbReference>
<dbReference type="GO" id="GO:0006355">
    <property type="term" value="P:regulation of DNA-templated transcription"/>
    <property type="evidence" value="ECO:0007669"/>
    <property type="project" value="InterPro"/>
</dbReference>
<dbReference type="AlphaFoldDB" id="D0MEW5"/>
<dbReference type="InterPro" id="IPR011006">
    <property type="entry name" value="CheY-like_superfamily"/>
</dbReference>
<dbReference type="PANTHER" id="PTHR48111">
    <property type="entry name" value="REGULATOR OF RPOS"/>
    <property type="match status" value="1"/>
</dbReference>
<dbReference type="OrthoDB" id="9790442at2"/>
<name>D0MEW5_RHOM4</name>
<gene>
    <name evidence="10" type="ordered locus">Rmar_0513</name>
</gene>
<dbReference type="GO" id="GO:0032993">
    <property type="term" value="C:protein-DNA complex"/>
    <property type="evidence" value="ECO:0007669"/>
    <property type="project" value="TreeGrafter"/>
</dbReference>
<evidence type="ECO:0000259" key="9">
    <source>
        <dbReference type="PROSITE" id="PS51755"/>
    </source>
</evidence>
<dbReference type="SUPFAM" id="SSF52172">
    <property type="entry name" value="CheY-like"/>
    <property type="match status" value="1"/>
</dbReference>
<evidence type="ECO:0000256" key="3">
    <source>
        <dbReference type="ARBA" id="ARBA00023015"/>
    </source>
</evidence>
<evidence type="ECO:0000256" key="1">
    <source>
        <dbReference type="ARBA" id="ARBA00022553"/>
    </source>
</evidence>
<dbReference type="CDD" id="cd17624">
    <property type="entry name" value="REC_OmpR_PmrA-like"/>
    <property type="match status" value="1"/>
</dbReference>
<keyword evidence="2" id="KW-0902">Two-component regulatory system</keyword>
<accession>D0MEW5</accession>
<dbReference type="Gene3D" id="3.40.50.2300">
    <property type="match status" value="1"/>
</dbReference>
<dbReference type="PANTHER" id="PTHR48111:SF38">
    <property type="entry name" value="TWO-COMPONENT RESPONSE REGULATOR"/>
    <property type="match status" value="1"/>
</dbReference>
<sequence>MPRPILLVEDEIAMAALLRQGLEEEGYAVEWVLTGEEALARLEHLEPALLVLDVRLPGMDGVEVCRQVRQRWPDLPVLMLTALDDVENRVRGLRAGADDYLPKPFAFEELLARIEALLRRSKRQPTRHLLRNGPLTLDLNARTATCGERTLSLTPREFDLLAYLMQHPRRAISRLQIYREVWGHDFDHGTSLLEVYISYLRRKLQEAGCPGYIATVRGVGYRYEPAEG</sequence>
<dbReference type="CDD" id="cd00383">
    <property type="entry name" value="trans_reg_C"/>
    <property type="match status" value="1"/>
</dbReference>
<dbReference type="Pfam" id="PF00486">
    <property type="entry name" value="Trans_reg_C"/>
    <property type="match status" value="1"/>
</dbReference>
<keyword evidence="5" id="KW-0804">Transcription</keyword>
<keyword evidence="3" id="KW-0805">Transcription regulation</keyword>
<dbReference type="InterPro" id="IPR001867">
    <property type="entry name" value="OmpR/PhoB-type_DNA-bd"/>
</dbReference>
<evidence type="ECO:0000256" key="7">
    <source>
        <dbReference type="PROSITE-ProRule" id="PRU01091"/>
    </source>
</evidence>
<dbReference type="GO" id="GO:0005829">
    <property type="term" value="C:cytosol"/>
    <property type="evidence" value="ECO:0007669"/>
    <property type="project" value="TreeGrafter"/>
</dbReference>
<evidence type="ECO:0000256" key="4">
    <source>
        <dbReference type="ARBA" id="ARBA00023125"/>
    </source>
</evidence>
<dbReference type="Proteomes" id="UP000002221">
    <property type="component" value="Chromosome"/>
</dbReference>
<keyword evidence="1 6" id="KW-0597">Phosphoprotein</keyword>
<keyword evidence="11" id="KW-1185">Reference proteome</keyword>
<dbReference type="SMART" id="SM00862">
    <property type="entry name" value="Trans_reg_C"/>
    <property type="match status" value="1"/>
</dbReference>
<evidence type="ECO:0000313" key="11">
    <source>
        <dbReference type="Proteomes" id="UP000002221"/>
    </source>
</evidence>
<feature type="DNA-binding region" description="OmpR/PhoB-type" evidence="7">
    <location>
        <begin position="127"/>
        <end position="225"/>
    </location>
</feature>
<protein>
    <submittedName>
        <fullName evidence="10">Two component transcriptional regulator, winged helix family</fullName>
    </submittedName>
</protein>
<dbReference type="InterPro" id="IPR039420">
    <property type="entry name" value="WalR-like"/>
</dbReference>
<dbReference type="eggNOG" id="COG0745">
    <property type="taxonomic scope" value="Bacteria"/>
</dbReference>
<evidence type="ECO:0000256" key="6">
    <source>
        <dbReference type="PROSITE-ProRule" id="PRU00169"/>
    </source>
</evidence>
<dbReference type="InterPro" id="IPR036388">
    <property type="entry name" value="WH-like_DNA-bd_sf"/>
</dbReference>
<dbReference type="STRING" id="518766.Rmar_0513"/>
<proteinExistence type="predicted"/>
<evidence type="ECO:0000256" key="5">
    <source>
        <dbReference type="ARBA" id="ARBA00023163"/>
    </source>
</evidence>
<keyword evidence="4 7" id="KW-0238">DNA-binding</keyword>
<organism evidence="10 11">
    <name type="scientific">Rhodothermus marinus (strain ATCC 43812 / DSM 4252 / R-10)</name>
    <name type="common">Rhodothermus obamensis</name>
    <dbReference type="NCBI Taxonomy" id="518766"/>
    <lineage>
        <taxon>Bacteria</taxon>
        <taxon>Pseudomonadati</taxon>
        <taxon>Rhodothermota</taxon>
        <taxon>Rhodothermia</taxon>
        <taxon>Rhodothermales</taxon>
        <taxon>Rhodothermaceae</taxon>
        <taxon>Rhodothermus</taxon>
    </lineage>
</organism>
<feature type="domain" description="OmpR/PhoB-type" evidence="9">
    <location>
        <begin position="127"/>
        <end position="225"/>
    </location>
</feature>